<dbReference type="NCBIfam" id="NF003483">
    <property type="entry name" value="PRK05159.1"/>
    <property type="match status" value="1"/>
</dbReference>
<dbReference type="Pfam" id="PF01336">
    <property type="entry name" value="tRNA_anti-codon"/>
    <property type="match status" value="1"/>
</dbReference>
<dbReference type="InterPro" id="IPR004364">
    <property type="entry name" value="Aa-tRNA-synt_II"/>
</dbReference>
<dbReference type="SUPFAM" id="SSF50249">
    <property type="entry name" value="Nucleic acid-binding proteins"/>
    <property type="match status" value="1"/>
</dbReference>
<dbReference type="SUPFAM" id="SSF55681">
    <property type="entry name" value="Class II aaRS and biotin synthetases"/>
    <property type="match status" value="1"/>
</dbReference>
<feature type="binding site" evidence="9">
    <location>
        <position position="212"/>
    </location>
    <ligand>
        <name>L-aspartate</name>
        <dbReference type="ChEBI" id="CHEBI:29991"/>
    </ligand>
</feature>
<organism evidence="11 12">
    <name type="scientific">candidate division WWE3 bacterium RIFCSPHIGHO2_01_FULL_43_9</name>
    <dbReference type="NCBI Taxonomy" id="1802618"/>
    <lineage>
        <taxon>Bacteria</taxon>
        <taxon>Katanobacteria</taxon>
    </lineage>
</organism>
<evidence type="ECO:0000256" key="3">
    <source>
        <dbReference type="ARBA" id="ARBA00022490"/>
    </source>
</evidence>
<dbReference type="InterPro" id="IPR045864">
    <property type="entry name" value="aa-tRNA-synth_II/BPL/LPL"/>
</dbReference>
<feature type="binding site" evidence="9">
    <location>
        <begin position="400"/>
        <end position="403"/>
    </location>
    <ligand>
        <name>ATP</name>
        <dbReference type="ChEBI" id="CHEBI:30616"/>
    </ligand>
</feature>
<comment type="subunit">
    <text evidence="9">Homodimer.</text>
</comment>
<dbReference type="InterPro" id="IPR002312">
    <property type="entry name" value="Asp/Asn-tRNA-synth_IIb"/>
</dbReference>
<dbReference type="AlphaFoldDB" id="A0A1F4V581"/>
<proteinExistence type="inferred from homology"/>
<dbReference type="InterPro" id="IPR004365">
    <property type="entry name" value="NA-bd_OB_tRNA"/>
</dbReference>
<feature type="binding site" evidence="9">
    <location>
        <position position="352"/>
    </location>
    <ligand>
        <name>ATP</name>
        <dbReference type="ChEBI" id="CHEBI:30616"/>
    </ligand>
</feature>
<evidence type="ECO:0000313" key="11">
    <source>
        <dbReference type="EMBL" id="OGC52276.1"/>
    </source>
</evidence>
<keyword evidence="5 9" id="KW-0547">Nucleotide-binding</keyword>
<dbReference type="GO" id="GO:0004815">
    <property type="term" value="F:aspartate-tRNA ligase activity"/>
    <property type="evidence" value="ECO:0007669"/>
    <property type="project" value="UniProtKB-UniRule"/>
</dbReference>
<evidence type="ECO:0000313" key="12">
    <source>
        <dbReference type="Proteomes" id="UP000176853"/>
    </source>
</evidence>
<keyword evidence="7 9" id="KW-0648">Protein biosynthesis</keyword>
<dbReference type="GO" id="GO:0017101">
    <property type="term" value="C:aminoacyl-tRNA synthetase multienzyme complex"/>
    <property type="evidence" value="ECO:0007669"/>
    <property type="project" value="TreeGrafter"/>
</dbReference>
<comment type="function">
    <text evidence="9">Aspartyl-tRNA synthetase with relaxed tRNA specificity since it is able to aspartylate not only its cognate tRNA(Asp) but also tRNA(Asn). Reaction proceeds in two steps: L-aspartate is first activated by ATP to form Asp-AMP and then transferred to the acceptor end of tRNA(Asp/Asn).</text>
</comment>
<comment type="similarity">
    <text evidence="2 9">Belongs to the class-II aminoacyl-tRNA synthetase family. Type 2 subfamily.</text>
</comment>
<dbReference type="GO" id="GO:0006422">
    <property type="term" value="P:aspartyl-tRNA aminoacylation"/>
    <property type="evidence" value="ECO:0007669"/>
    <property type="project" value="UniProtKB-UniRule"/>
</dbReference>
<evidence type="ECO:0000256" key="1">
    <source>
        <dbReference type="ARBA" id="ARBA00004496"/>
    </source>
</evidence>
<evidence type="ECO:0000256" key="2">
    <source>
        <dbReference type="ARBA" id="ARBA00005312"/>
    </source>
</evidence>
<keyword evidence="3 9" id="KW-0963">Cytoplasm</keyword>
<keyword evidence="4 9" id="KW-0436">Ligase</keyword>
<dbReference type="EC" id="6.1.1.23" evidence="9"/>
<dbReference type="GO" id="GO:0005829">
    <property type="term" value="C:cytosol"/>
    <property type="evidence" value="ECO:0007669"/>
    <property type="project" value="TreeGrafter"/>
</dbReference>
<feature type="site" description="Important for tRNA non-discrimination" evidence="9">
    <location>
        <position position="81"/>
    </location>
</feature>
<comment type="subcellular location">
    <subcellularLocation>
        <location evidence="1 9">Cytoplasm</location>
    </subcellularLocation>
</comment>
<name>A0A1F4V581_UNCKA</name>
<protein>
    <recommendedName>
        <fullName evidence="9">Aspartate--tRNA(Asp/Asn) ligase</fullName>
        <ecNumber evidence="9">6.1.1.23</ecNumber>
    </recommendedName>
    <alternativeName>
        <fullName evidence="9">Aspartyl-tRNA synthetase</fullName>
        <shortName evidence="9">AspRS</shortName>
    </alternativeName>
    <alternativeName>
        <fullName evidence="9">Non-discriminating aspartyl-tRNA synthetase</fullName>
        <shortName evidence="9">ND-AspRS</shortName>
    </alternativeName>
</protein>
<dbReference type="PRINTS" id="PR01042">
    <property type="entry name" value="TRNASYNTHASP"/>
</dbReference>
<evidence type="ECO:0000259" key="10">
    <source>
        <dbReference type="PROSITE" id="PS50862"/>
    </source>
</evidence>
<dbReference type="InterPro" id="IPR012340">
    <property type="entry name" value="NA-bd_OB-fold"/>
</dbReference>
<dbReference type="Pfam" id="PF00152">
    <property type="entry name" value="tRNA-synt_2"/>
    <property type="match status" value="1"/>
</dbReference>
<evidence type="ECO:0000256" key="9">
    <source>
        <dbReference type="HAMAP-Rule" id="MF_02075"/>
    </source>
</evidence>
<dbReference type="Gene3D" id="3.30.930.10">
    <property type="entry name" value="Bira Bifunctional Protein, Domain 2"/>
    <property type="match status" value="1"/>
</dbReference>
<comment type="caution">
    <text evidence="9">Lacks conserved residue(s) required for the propagation of feature annotation.</text>
</comment>
<dbReference type="PANTHER" id="PTHR43450:SF1">
    <property type="entry name" value="ASPARTATE--TRNA LIGASE, CYTOPLASMIC"/>
    <property type="match status" value="1"/>
</dbReference>
<dbReference type="GO" id="GO:0050560">
    <property type="term" value="F:aspartate-tRNA(Asn) ligase activity"/>
    <property type="evidence" value="ECO:0007669"/>
    <property type="project" value="UniProtKB-EC"/>
</dbReference>
<keyword evidence="6 9" id="KW-0067">ATP-binding</keyword>
<dbReference type="HAMAP" id="MF_02075">
    <property type="entry name" value="Asp_tRNA_synth_type2"/>
    <property type="match status" value="1"/>
</dbReference>
<dbReference type="Proteomes" id="UP000176853">
    <property type="component" value="Unassembled WGS sequence"/>
</dbReference>
<gene>
    <name evidence="9" type="primary">aspS</name>
    <name evidence="11" type="ORF">A2709_00300</name>
</gene>
<evidence type="ECO:0000256" key="8">
    <source>
        <dbReference type="ARBA" id="ARBA00023146"/>
    </source>
</evidence>
<dbReference type="InterPro" id="IPR006195">
    <property type="entry name" value="aa-tRNA-synth_II"/>
</dbReference>
<dbReference type="PANTHER" id="PTHR43450">
    <property type="entry name" value="ASPARTYL-TRNA SYNTHETASE"/>
    <property type="match status" value="1"/>
</dbReference>
<evidence type="ECO:0000256" key="7">
    <source>
        <dbReference type="ARBA" id="ARBA00022917"/>
    </source>
</evidence>
<comment type="catalytic activity">
    <reaction evidence="9">
        <text>tRNA(Asx) + L-aspartate + ATP = L-aspartyl-tRNA(Asx) + AMP + diphosphate</text>
        <dbReference type="Rhea" id="RHEA:18349"/>
        <dbReference type="Rhea" id="RHEA-COMP:9710"/>
        <dbReference type="Rhea" id="RHEA-COMP:9711"/>
        <dbReference type="ChEBI" id="CHEBI:29991"/>
        <dbReference type="ChEBI" id="CHEBI:30616"/>
        <dbReference type="ChEBI" id="CHEBI:33019"/>
        <dbReference type="ChEBI" id="CHEBI:78442"/>
        <dbReference type="ChEBI" id="CHEBI:78516"/>
        <dbReference type="ChEBI" id="CHEBI:456215"/>
        <dbReference type="EC" id="6.1.1.23"/>
    </reaction>
</comment>
<reference evidence="11 12" key="1">
    <citation type="journal article" date="2016" name="Nat. Commun.">
        <title>Thousands of microbial genomes shed light on interconnected biogeochemical processes in an aquifer system.</title>
        <authorList>
            <person name="Anantharaman K."/>
            <person name="Brown C.T."/>
            <person name="Hug L.A."/>
            <person name="Sharon I."/>
            <person name="Castelle C.J."/>
            <person name="Probst A.J."/>
            <person name="Thomas B.C."/>
            <person name="Singh A."/>
            <person name="Wilkins M.J."/>
            <person name="Karaoz U."/>
            <person name="Brodie E.L."/>
            <person name="Williams K.H."/>
            <person name="Hubbard S.S."/>
            <person name="Banfield J.F."/>
        </authorList>
    </citation>
    <scope>NUCLEOTIDE SEQUENCE [LARGE SCALE GENOMIC DNA]</scope>
</reference>
<feature type="domain" description="Aminoacyl-transfer RNA synthetases class-II family profile" evidence="10">
    <location>
        <begin position="135"/>
        <end position="429"/>
    </location>
</feature>
<dbReference type="GO" id="GO:0005524">
    <property type="term" value="F:ATP binding"/>
    <property type="evidence" value="ECO:0007669"/>
    <property type="project" value="UniProtKB-UniRule"/>
</dbReference>
<accession>A0A1F4V581</accession>
<keyword evidence="8 9" id="KW-0030">Aminoacyl-tRNA synthetase</keyword>
<evidence type="ECO:0000256" key="4">
    <source>
        <dbReference type="ARBA" id="ARBA00022598"/>
    </source>
</evidence>
<dbReference type="NCBIfam" id="TIGR00458">
    <property type="entry name" value="aspS_nondisc"/>
    <property type="match status" value="1"/>
</dbReference>
<dbReference type="InterPro" id="IPR004523">
    <property type="entry name" value="Asp-tRNA_synthase_2"/>
</dbReference>
<comment type="caution">
    <text evidence="11">The sequence shown here is derived from an EMBL/GenBank/DDBJ whole genome shotgun (WGS) entry which is preliminary data.</text>
</comment>
<dbReference type="EMBL" id="MEVB01000024">
    <property type="protein sequence ID" value="OGC52276.1"/>
    <property type="molecule type" value="Genomic_DNA"/>
</dbReference>
<dbReference type="GO" id="GO:0003723">
    <property type="term" value="F:RNA binding"/>
    <property type="evidence" value="ECO:0007669"/>
    <property type="project" value="TreeGrafter"/>
</dbReference>
<dbReference type="PROSITE" id="PS50862">
    <property type="entry name" value="AA_TRNA_LIGASE_II"/>
    <property type="match status" value="1"/>
</dbReference>
<dbReference type="Gene3D" id="2.40.50.140">
    <property type="entry name" value="Nucleic acid-binding proteins"/>
    <property type="match status" value="1"/>
</dbReference>
<feature type="binding site" evidence="9">
    <location>
        <position position="355"/>
    </location>
    <ligand>
        <name>L-aspartate</name>
        <dbReference type="ChEBI" id="CHEBI:29991"/>
    </ligand>
</feature>
<sequence length="429" mass="48623">MLRTHVSDLKGKISEQVRVEGFVQARRDQGGIKFLVVRDVTGTVQAIVTRQNGEVFDEVAKLTLESVIDLTGMIKEQKQAPGGFEIEIEALKVLSVAEPLPIPVVEEKSGGEVDAALRFDYRWLDLRKPEKLKIFKVWTALEKGFRKYFSDNGYVQVYSPSIMGTASEGGSEVFEVQYFDRKGYLAQSPQFYKQLAQSAGFEKVFMVGPVFRAEPSFTTRHMTEFTGWDFELSYIDSHEDIMQAEEAMLVEAFKTVKEEVMPELEIPTVPFPRMTMNEAKLKLKQVGVPSDKAGDFSSEEERELGRLVKEETGHDFVFVTEYGSAYRAFYHMRPEADQTVTKSYDLIYKGLEITTGAQREHRPAILKQQAQEKGIPTDQLESYFSFFRYGCPPHGGAGIGPGRIIMKLLDLESVKEATFLPRDVRRLTP</sequence>
<feature type="binding site" evidence="9">
    <location>
        <position position="168"/>
    </location>
    <ligand>
        <name>L-aspartate</name>
        <dbReference type="ChEBI" id="CHEBI:29991"/>
    </ligand>
</feature>
<feature type="region of interest" description="Aspartate" evidence="9">
    <location>
        <begin position="190"/>
        <end position="193"/>
    </location>
</feature>
<evidence type="ECO:0000256" key="5">
    <source>
        <dbReference type="ARBA" id="ARBA00022741"/>
    </source>
</evidence>
<evidence type="ECO:0000256" key="6">
    <source>
        <dbReference type="ARBA" id="ARBA00022840"/>
    </source>
</evidence>
<feature type="binding site" evidence="9">
    <location>
        <position position="359"/>
    </location>
    <ligand>
        <name>L-aspartate</name>
        <dbReference type="ChEBI" id="CHEBI:29991"/>
    </ligand>
</feature>
<feature type="binding site" evidence="9">
    <location>
        <begin position="212"/>
        <end position="214"/>
    </location>
    <ligand>
        <name>ATP</name>
        <dbReference type="ChEBI" id="CHEBI:30616"/>
    </ligand>
</feature>